<dbReference type="AlphaFoldDB" id="A0A1I6SW22"/>
<gene>
    <name evidence="3" type="ORF">SAMN04488556_2950</name>
</gene>
<feature type="transmembrane region" description="Helical" evidence="2">
    <location>
        <begin position="7"/>
        <end position="24"/>
    </location>
</feature>
<evidence type="ECO:0000313" key="3">
    <source>
        <dbReference type="EMBL" id="SFS81099.1"/>
    </source>
</evidence>
<reference evidence="4" key="1">
    <citation type="submission" date="2016-10" db="EMBL/GenBank/DDBJ databases">
        <authorList>
            <person name="Varghese N."/>
            <person name="Submissions S."/>
        </authorList>
    </citation>
    <scope>NUCLEOTIDE SEQUENCE [LARGE SCALE GENOMIC DNA]</scope>
    <source>
        <strain evidence="4">DSM 22427</strain>
    </source>
</reference>
<sequence length="167" mass="17338">MIGLEVVGVGTALAVTIGLGLVAHEWTHALVLRLGNVEYDVSYFPARSGGVIGALASYPWAVVEPVAADADRTWVLRLAAVSPLALSSPVFVLAASGIVPADDPIVAGIAIGVLACALPSPQDFSVAFYAHRRGGSRSSDRRERPTRDESPSDDESPLCDGSAARDS</sequence>
<keyword evidence="2" id="KW-1133">Transmembrane helix</keyword>
<accession>A0A1I6SW22</accession>
<feature type="transmembrane region" description="Helical" evidence="2">
    <location>
        <begin position="44"/>
        <end position="63"/>
    </location>
</feature>
<dbReference type="RefSeq" id="WP_245779453.1">
    <property type="nucleotide sequence ID" value="NZ_FOZS01000002.1"/>
</dbReference>
<dbReference type="Proteomes" id="UP000199199">
    <property type="component" value="Unassembled WGS sequence"/>
</dbReference>
<evidence type="ECO:0000313" key="4">
    <source>
        <dbReference type="Proteomes" id="UP000199199"/>
    </source>
</evidence>
<evidence type="ECO:0008006" key="5">
    <source>
        <dbReference type="Google" id="ProtNLM"/>
    </source>
</evidence>
<proteinExistence type="predicted"/>
<dbReference type="EMBL" id="FOZS01000002">
    <property type="protein sequence ID" value="SFS81099.1"/>
    <property type="molecule type" value="Genomic_DNA"/>
</dbReference>
<feature type="region of interest" description="Disordered" evidence="1">
    <location>
        <begin position="132"/>
        <end position="167"/>
    </location>
</feature>
<keyword evidence="2" id="KW-0472">Membrane</keyword>
<feature type="transmembrane region" description="Helical" evidence="2">
    <location>
        <begin position="75"/>
        <end position="99"/>
    </location>
</feature>
<keyword evidence="4" id="KW-1185">Reference proteome</keyword>
<evidence type="ECO:0000256" key="1">
    <source>
        <dbReference type="SAM" id="MobiDB-lite"/>
    </source>
</evidence>
<feature type="compositionally biased region" description="Basic and acidic residues" evidence="1">
    <location>
        <begin position="138"/>
        <end position="150"/>
    </location>
</feature>
<evidence type="ECO:0000256" key="2">
    <source>
        <dbReference type="SAM" id="Phobius"/>
    </source>
</evidence>
<name>A0A1I6SW22_9EURY</name>
<protein>
    <recommendedName>
        <fullName evidence="5">Zincin peptidase</fullName>
    </recommendedName>
</protein>
<organism evidence="3 4">
    <name type="scientific">Halostagnicola kamekurae</name>
    <dbReference type="NCBI Taxonomy" id="619731"/>
    <lineage>
        <taxon>Archaea</taxon>
        <taxon>Methanobacteriati</taxon>
        <taxon>Methanobacteriota</taxon>
        <taxon>Stenosarchaea group</taxon>
        <taxon>Halobacteria</taxon>
        <taxon>Halobacteriales</taxon>
        <taxon>Natrialbaceae</taxon>
        <taxon>Halostagnicola</taxon>
    </lineage>
</organism>
<keyword evidence="2" id="KW-0812">Transmembrane</keyword>
<feature type="transmembrane region" description="Helical" evidence="2">
    <location>
        <begin position="105"/>
        <end position="130"/>
    </location>
</feature>